<organism evidence="13">
    <name type="scientific">Phallusia mammillata</name>
    <dbReference type="NCBI Taxonomy" id="59560"/>
    <lineage>
        <taxon>Eukaryota</taxon>
        <taxon>Metazoa</taxon>
        <taxon>Chordata</taxon>
        <taxon>Tunicata</taxon>
        <taxon>Ascidiacea</taxon>
        <taxon>Phlebobranchia</taxon>
        <taxon>Ascidiidae</taxon>
        <taxon>Phallusia</taxon>
    </lineage>
</organism>
<name>A0A6F9D4Z7_9ASCI</name>
<evidence type="ECO:0000256" key="6">
    <source>
        <dbReference type="ARBA" id="ARBA00043742"/>
    </source>
</evidence>
<dbReference type="GO" id="GO:0005739">
    <property type="term" value="C:mitochondrion"/>
    <property type="evidence" value="ECO:0007669"/>
    <property type="project" value="TreeGrafter"/>
</dbReference>
<comment type="catalytic activity">
    <reaction evidence="5">
        <text>a 1,2-diacyl-sn-glycerol + H2O = a 2-acylglycerol + a fatty acid + H(+)</text>
        <dbReference type="Rhea" id="RHEA:33275"/>
        <dbReference type="ChEBI" id="CHEBI:15377"/>
        <dbReference type="ChEBI" id="CHEBI:15378"/>
        <dbReference type="ChEBI" id="CHEBI:17389"/>
        <dbReference type="ChEBI" id="CHEBI:17815"/>
        <dbReference type="ChEBI" id="CHEBI:28868"/>
        <dbReference type="EC" id="3.1.1.116"/>
    </reaction>
</comment>
<dbReference type="InterPro" id="IPR000639">
    <property type="entry name" value="Epox_hydrolase-like"/>
</dbReference>
<sequence>MKLSLLFTHLRTNVSKRSFNTKISCSVVETSSNEPPIVLAHGVLGNKNNFNSLSKHLVKLLGRSVVTYDARNHGSSDHSNEMSLENMSNDVLELLQRLGIYKCVLVGHSMGGRMAIHTALHNPDIIDKLVVVDSSPASSFSLSTSSDRESVLNYVKAMQRVTWNGNKSLSTARKDVDQQLLESVKDFSVRSFILTNVSELSPGNFGWRVNLDAICNHLVQSRQSEQTFKGLQYNKDTLFIGGGASPFIGYQDYPIIKQLFPKAVISHIPGGGHWVHSEKPSEFLQCIVSFIRPTAFPVFS</sequence>
<gene>
    <name evidence="13" type="primary">Abhd11</name>
</gene>
<evidence type="ECO:0000256" key="8">
    <source>
        <dbReference type="ARBA" id="ARBA00048283"/>
    </source>
</evidence>
<dbReference type="GO" id="GO:0052689">
    <property type="term" value="F:carboxylic ester hydrolase activity"/>
    <property type="evidence" value="ECO:0007669"/>
    <property type="project" value="TreeGrafter"/>
</dbReference>
<dbReference type="EC" id="3.1.1.116" evidence="3"/>
<protein>
    <recommendedName>
        <fullName evidence="7">sn-1-specific diacylglycerol lipase ABHD11</fullName>
        <ecNumber evidence="3">3.1.1.116</ecNumber>
    </recommendedName>
    <alternativeName>
        <fullName evidence="4">Alpha/beta hydrolase domain-containing protein 11</fullName>
    </alternativeName>
</protein>
<comment type="catalytic activity">
    <reaction evidence="8">
        <text>1-octadecanoyl-2-(4Z,7Z,10Z,13Z,16Z,19Z-docosahexaenoyl)-sn-glycerol + H2O = 2-(4Z,7Z,10Z,13Z,16Z,19Z-docosahexaenoyl)-glycerol + octadecanoate + H(+)</text>
        <dbReference type="Rhea" id="RHEA:77107"/>
        <dbReference type="ChEBI" id="CHEBI:15377"/>
        <dbReference type="ChEBI" id="CHEBI:15378"/>
        <dbReference type="ChEBI" id="CHEBI:25629"/>
        <dbReference type="ChEBI" id="CHEBI:77129"/>
        <dbReference type="ChEBI" id="CHEBI:186738"/>
    </reaction>
</comment>
<dbReference type="PRINTS" id="PR00412">
    <property type="entry name" value="EPOXHYDRLASE"/>
</dbReference>
<dbReference type="PRINTS" id="PR00111">
    <property type="entry name" value="ABHYDROLASE"/>
</dbReference>
<dbReference type="PANTHER" id="PTHR46118:SF4">
    <property type="entry name" value="PROTEIN ABHD11"/>
    <property type="match status" value="1"/>
</dbReference>
<comment type="similarity">
    <text evidence="1">Belongs to the AB hydrolase superfamily.</text>
</comment>
<dbReference type="AlphaFoldDB" id="A0A6F9D4Z7"/>
<evidence type="ECO:0000256" key="10">
    <source>
        <dbReference type="ARBA" id="ARBA00048513"/>
    </source>
</evidence>
<evidence type="ECO:0000256" key="2">
    <source>
        <dbReference type="ARBA" id="ARBA00022801"/>
    </source>
</evidence>
<evidence type="ECO:0000256" key="5">
    <source>
        <dbReference type="ARBA" id="ARBA00043667"/>
    </source>
</evidence>
<dbReference type="InterPro" id="IPR029058">
    <property type="entry name" value="AB_hydrolase_fold"/>
</dbReference>
<reference evidence="13" key="1">
    <citation type="submission" date="2020-04" db="EMBL/GenBank/DDBJ databases">
        <authorList>
            <person name="Neveu A P."/>
        </authorList>
    </citation>
    <scope>NUCLEOTIDE SEQUENCE</scope>
    <source>
        <tissue evidence="13">Whole embryo</tissue>
    </source>
</reference>
<comment type="catalytic activity">
    <reaction evidence="10">
        <text>1-octadecanoyl-2-(9Z-octadecenoyl)-sn-glycerol + H2O = 2-(9Z-octadecenoyl)-glycerol + octadecanoate + H(+)</text>
        <dbReference type="Rhea" id="RHEA:77103"/>
        <dbReference type="ChEBI" id="CHEBI:15377"/>
        <dbReference type="ChEBI" id="CHEBI:15378"/>
        <dbReference type="ChEBI" id="CHEBI:25629"/>
        <dbReference type="ChEBI" id="CHEBI:73990"/>
        <dbReference type="ChEBI" id="CHEBI:75468"/>
    </reaction>
</comment>
<keyword evidence="2 13" id="KW-0378">Hydrolase</keyword>
<comment type="catalytic activity">
    <reaction evidence="6">
        <text>a 1,3-diacyl-sn-glycerol + H2O = a 1-acyl-sn-glycerol + a fatty acid + H(+)</text>
        <dbReference type="Rhea" id="RHEA:38503"/>
        <dbReference type="ChEBI" id="CHEBI:15377"/>
        <dbReference type="ChEBI" id="CHEBI:15378"/>
        <dbReference type="ChEBI" id="CHEBI:28868"/>
        <dbReference type="ChEBI" id="CHEBI:64683"/>
        <dbReference type="ChEBI" id="CHEBI:77272"/>
    </reaction>
</comment>
<evidence type="ECO:0000313" key="13">
    <source>
        <dbReference type="EMBL" id="CAB3219649.1"/>
    </source>
</evidence>
<evidence type="ECO:0000256" key="9">
    <source>
        <dbReference type="ARBA" id="ARBA00048504"/>
    </source>
</evidence>
<feature type="domain" description="AB hydrolase-1" evidence="12">
    <location>
        <begin position="35"/>
        <end position="280"/>
    </location>
</feature>
<evidence type="ECO:0000256" key="11">
    <source>
        <dbReference type="ARBA" id="ARBA00048919"/>
    </source>
</evidence>
<comment type="catalytic activity">
    <reaction evidence="11">
        <text>1-octadecanoyl-2-(5Z,8Z,11Z,14Z-eicosatetraenoyl)-sn-glycerol + H2O = 2-(5Z,8Z,11Z,14Z-eicosatetraenoyl)-glycerol + octadecanoate + H(+)</text>
        <dbReference type="Rhea" id="RHEA:38507"/>
        <dbReference type="ChEBI" id="CHEBI:15377"/>
        <dbReference type="ChEBI" id="CHEBI:15378"/>
        <dbReference type="ChEBI" id="CHEBI:25629"/>
        <dbReference type="ChEBI" id="CHEBI:52392"/>
        <dbReference type="ChEBI" id="CHEBI:75728"/>
    </reaction>
</comment>
<evidence type="ECO:0000256" key="3">
    <source>
        <dbReference type="ARBA" id="ARBA00026104"/>
    </source>
</evidence>
<dbReference type="EMBL" id="LR782616">
    <property type="protein sequence ID" value="CAB3219649.1"/>
    <property type="molecule type" value="mRNA"/>
</dbReference>
<dbReference type="SUPFAM" id="SSF53474">
    <property type="entry name" value="alpha/beta-Hydrolases"/>
    <property type="match status" value="1"/>
</dbReference>
<evidence type="ECO:0000256" key="4">
    <source>
        <dbReference type="ARBA" id="ARBA00042703"/>
    </source>
</evidence>
<dbReference type="PANTHER" id="PTHR46118">
    <property type="entry name" value="PROTEIN ABHD11"/>
    <property type="match status" value="1"/>
</dbReference>
<dbReference type="InterPro" id="IPR000073">
    <property type="entry name" value="AB_hydrolase_1"/>
</dbReference>
<dbReference type="Pfam" id="PF00561">
    <property type="entry name" value="Abhydrolase_1"/>
    <property type="match status" value="1"/>
</dbReference>
<proteinExistence type="evidence at transcript level"/>
<evidence type="ECO:0000259" key="12">
    <source>
        <dbReference type="Pfam" id="PF00561"/>
    </source>
</evidence>
<comment type="catalytic activity">
    <reaction evidence="9">
        <text>1,2-didecanoylglycerol + H2O = decanoylglycerol + decanoate + H(+)</text>
        <dbReference type="Rhea" id="RHEA:48596"/>
        <dbReference type="ChEBI" id="CHEBI:11152"/>
        <dbReference type="ChEBI" id="CHEBI:15377"/>
        <dbReference type="ChEBI" id="CHEBI:15378"/>
        <dbReference type="ChEBI" id="CHEBI:27689"/>
        <dbReference type="ChEBI" id="CHEBI:90605"/>
    </reaction>
</comment>
<dbReference type="Gene3D" id="3.40.50.1820">
    <property type="entry name" value="alpha/beta hydrolase"/>
    <property type="match status" value="1"/>
</dbReference>
<evidence type="ECO:0000256" key="1">
    <source>
        <dbReference type="ARBA" id="ARBA00008645"/>
    </source>
</evidence>
<accession>A0A6F9D4Z7</accession>
<evidence type="ECO:0000256" key="7">
    <source>
        <dbReference type="ARBA" id="ARBA00044064"/>
    </source>
</evidence>